<gene>
    <name evidence="2" type="ORF">TeGR_g8334</name>
</gene>
<sequence length="300" mass="32339">MPPKHAPRLSLVERAAASLRANSEQKETPGDRPPQSGGFRHSQGFEERSQAHLERQGRSNAAGSSRVAERALDDDDDLDEDDGARSTMSKFSHAPSLHPSMRSRAVSEACSTATIGAGDATRYWDYCHRVTEKTDLGHKCRECRLPFSSLGEPLTERRGARVSMRYHAECFSGYADPRSQAGSSHHVGRLKGTQYEAAPAAKAGSKMRSSRHFEHGSDGRQLGGGGGGGGGAKIMNMGGSNGFGARSGRDREAAKEAAPPVPRRPAKEGEITEDALARHLEMQAKIEEEPVGVGELLRRK</sequence>
<proteinExistence type="predicted"/>
<evidence type="ECO:0000256" key="1">
    <source>
        <dbReference type="SAM" id="MobiDB-lite"/>
    </source>
</evidence>
<dbReference type="Proteomes" id="UP001165060">
    <property type="component" value="Unassembled WGS sequence"/>
</dbReference>
<feature type="region of interest" description="Disordered" evidence="1">
    <location>
        <begin position="1"/>
        <end position="102"/>
    </location>
</feature>
<feature type="region of interest" description="Disordered" evidence="1">
    <location>
        <begin position="197"/>
        <end position="272"/>
    </location>
</feature>
<protein>
    <submittedName>
        <fullName evidence="2">Uncharacterized protein</fullName>
    </submittedName>
</protein>
<keyword evidence="3" id="KW-1185">Reference proteome</keyword>
<feature type="compositionally biased region" description="Basic and acidic residues" evidence="1">
    <location>
        <begin position="43"/>
        <end position="57"/>
    </location>
</feature>
<name>A0ABQ6MNV0_9STRA</name>
<evidence type="ECO:0000313" key="2">
    <source>
        <dbReference type="EMBL" id="GMI29991.1"/>
    </source>
</evidence>
<accession>A0ABQ6MNV0</accession>
<evidence type="ECO:0000313" key="3">
    <source>
        <dbReference type="Proteomes" id="UP001165060"/>
    </source>
</evidence>
<dbReference type="EMBL" id="BRYB01003074">
    <property type="protein sequence ID" value="GMI29991.1"/>
    <property type="molecule type" value="Genomic_DNA"/>
</dbReference>
<feature type="compositionally biased region" description="Gly residues" evidence="1">
    <location>
        <begin position="221"/>
        <end position="232"/>
    </location>
</feature>
<organism evidence="2 3">
    <name type="scientific">Tetraparma gracilis</name>
    <dbReference type="NCBI Taxonomy" id="2962635"/>
    <lineage>
        <taxon>Eukaryota</taxon>
        <taxon>Sar</taxon>
        <taxon>Stramenopiles</taxon>
        <taxon>Ochrophyta</taxon>
        <taxon>Bolidophyceae</taxon>
        <taxon>Parmales</taxon>
        <taxon>Triparmaceae</taxon>
        <taxon>Tetraparma</taxon>
    </lineage>
</organism>
<feature type="compositionally biased region" description="Acidic residues" evidence="1">
    <location>
        <begin position="72"/>
        <end position="82"/>
    </location>
</feature>
<reference evidence="2 3" key="1">
    <citation type="journal article" date="2023" name="Commun. Biol.">
        <title>Genome analysis of Parmales, the sister group of diatoms, reveals the evolutionary specialization of diatoms from phago-mixotrophs to photoautotrophs.</title>
        <authorList>
            <person name="Ban H."/>
            <person name="Sato S."/>
            <person name="Yoshikawa S."/>
            <person name="Yamada K."/>
            <person name="Nakamura Y."/>
            <person name="Ichinomiya M."/>
            <person name="Sato N."/>
            <person name="Blanc-Mathieu R."/>
            <person name="Endo H."/>
            <person name="Kuwata A."/>
            <person name="Ogata H."/>
        </authorList>
    </citation>
    <scope>NUCLEOTIDE SEQUENCE [LARGE SCALE GENOMIC DNA]</scope>
</reference>
<comment type="caution">
    <text evidence="2">The sequence shown here is derived from an EMBL/GenBank/DDBJ whole genome shotgun (WGS) entry which is preliminary data.</text>
</comment>